<dbReference type="CDD" id="cd00586">
    <property type="entry name" value="4HBT"/>
    <property type="match status" value="1"/>
</dbReference>
<dbReference type="GO" id="GO:0047617">
    <property type="term" value="F:fatty acyl-CoA hydrolase activity"/>
    <property type="evidence" value="ECO:0007669"/>
    <property type="project" value="TreeGrafter"/>
</dbReference>
<proteinExistence type="inferred from homology"/>
<evidence type="ECO:0000259" key="3">
    <source>
        <dbReference type="Pfam" id="PF03061"/>
    </source>
</evidence>
<dbReference type="InterPro" id="IPR006684">
    <property type="entry name" value="YbgC/YbaW"/>
</dbReference>
<protein>
    <submittedName>
        <fullName evidence="4">Acyl-CoA thioesterase</fullName>
    </submittedName>
</protein>
<comment type="caution">
    <text evidence="4">The sequence shown here is derived from an EMBL/GenBank/DDBJ whole genome shotgun (WGS) entry which is preliminary data.</text>
</comment>
<feature type="domain" description="Thioesterase" evidence="3">
    <location>
        <begin position="19"/>
        <end position="92"/>
    </location>
</feature>
<gene>
    <name evidence="4" type="ORF">KI809_03435</name>
</gene>
<keyword evidence="5" id="KW-1185">Reference proteome</keyword>
<dbReference type="Proteomes" id="UP000811899">
    <property type="component" value="Unassembled WGS sequence"/>
</dbReference>
<name>A0AAW4L0M0_9BACT</name>
<dbReference type="PANTHER" id="PTHR31793:SF27">
    <property type="entry name" value="NOVEL THIOESTERASE SUPERFAMILY DOMAIN AND SAPOSIN A-TYPE DOMAIN CONTAINING PROTEIN (0610012H03RIK)"/>
    <property type="match status" value="1"/>
</dbReference>
<reference evidence="4 5" key="1">
    <citation type="submission" date="2021-05" db="EMBL/GenBank/DDBJ databases">
        <title>The draft genome of Geobacter pelophilus DSM 12255.</title>
        <authorList>
            <person name="Xu Z."/>
            <person name="Masuda Y."/>
            <person name="Itoh H."/>
            <person name="Senoo K."/>
        </authorList>
    </citation>
    <scope>NUCLEOTIDE SEQUENCE [LARGE SCALE GENOMIC DNA]</scope>
    <source>
        <strain evidence="4 5">DSM 12255</strain>
    </source>
</reference>
<dbReference type="InterPro" id="IPR006683">
    <property type="entry name" value="Thioestr_dom"/>
</dbReference>
<dbReference type="SUPFAM" id="SSF54637">
    <property type="entry name" value="Thioesterase/thiol ester dehydrase-isomerase"/>
    <property type="match status" value="1"/>
</dbReference>
<accession>A0AAW4L0M0</accession>
<dbReference type="Pfam" id="PF03061">
    <property type="entry name" value="4HBT"/>
    <property type="match status" value="1"/>
</dbReference>
<evidence type="ECO:0000256" key="1">
    <source>
        <dbReference type="ARBA" id="ARBA00005953"/>
    </source>
</evidence>
<keyword evidence="2" id="KW-0378">Hydrolase</keyword>
<evidence type="ECO:0000256" key="2">
    <source>
        <dbReference type="ARBA" id="ARBA00022801"/>
    </source>
</evidence>
<dbReference type="AlphaFoldDB" id="A0AAW4L0M0"/>
<dbReference type="InterPro" id="IPR029069">
    <property type="entry name" value="HotDog_dom_sf"/>
</dbReference>
<evidence type="ECO:0000313" key="5">
    <source>
        <dbReference type="Proteomes" id="UP000811899"/>
    </source>
</evidence>
<dbReference type="PANTHER" id="PTHR31793">
    <property type="entry name" value="4-HYDROXYBENZOYL-COA THIOESTERASE FAMILY MEMBER"/>
    <property type="match status" value="1"/>
</dbReference>
<comment type="similarity">
    <text evidence="1">Belongs to the 4-hydroxybenzoyl-CoA thioesterase family.</text>
</comment>
<dbReference type="Gene3D" id="3.10.129.10">
    <property type="entry name" value="Hotdog Thioesterase"/>
    <property type="match status" value="1"/>
</dbReference>
<dbReference type="EMBL" id="JAHCVJ010000001">
    <property type="protein sequence ID" value="MBT0663345.1"/>
    <property type="molecule type" value="Genomic_DNA"/>
</dbReference>
<dbReference type="PIRSF" id="PIRSF003230">
    <property type="entry name" value="YbgC"/>
    <property type="match status" value="1"/>
</dbReference>
<dbReference type="InterPro" id="IPR050563">
    <property type="entry name" value="4-hydroxybenzoyl-CoA_TE"/>
</dbReference>
<organism evidence="4 5">
    <name type="scientific">Geoanaerobacter pelophilus</name>
    <dbReference type="NCBI Taxonomy" id="60036"/>
    <lineage>
        <taxon>Bacteria</taxon>
        <taxon>Pseudomonadati</taxon>
        <taxon>Thermodesulfobacteriota</taxon>
        <taxon>Desulfuromonadia</taxon>
        <taxon>Geobacterales</taxon>
        <taxon>Geobacteraceae</taxon>
        <taxon>Geoanaerobacter</taxon>
    </lineage>
</organism>
<evidence type="ECO:0000313" key="4">
    <source>
        <dbReference type="EMBL" id="MBT0663345.1"/>
    </source>
</evidence>
<dbReference type="RefSeq" id="WP_214170089.1">
    <property type="nucleotide sequence ID" value="NZ_JAHCVJ010000001.1"/>
</dbReference>
<sequence>MRYHETVITVRFNEVDSYQVAWHGHYVAWLEIGRNELAGRFGMAADQLAEAGFLGPVVTLELKYLRPARFNDRLTVKTTVQRNETPTVEFRSVILGADGLPCARGITVHALTDMHGVTQYRLPETVAERVEQMLAWAEGD</sequence>